<protein>
    <recommendedName>
        <fullName evidence="4">Cupin 2 conserved barrel domain-containing protein</fullName>
    </recommendedName>
</protein>
<sequence>MGPLASFGTRIAAVFASALMWCSQCGHKEEVGVVVGPPLTVAPSPSSPFPDVDASAPPSASTPPVTATFIDLRTDGTPLAVRTCEQIVVSVVRGKGSARGDELAPGDFLVTEGEGSLSVSGTGLALVAAVRTDPCTPRPPKEPAPLLAHRTVRASAAPELTWAAGKMHAHLDVERELTGAFVGRLSGSVPVAEHVHDGSWEVFCAVHASGIVTVDGQPKRLGPRQIAVIPPNAKHSFRPDDGSDFTGVVFYWPRGPEQRFRDLDRKEPKARPPASNPARNGAKH</sequence>
<proteinExistence type="predicted"/>
<dbReference type="RefSeq" id="WP_394821195.1">
    <property type="nucleotide sequence ID" value="NZ_CP089984.1"/>
</dbReference>
<dbReference type="Proteomes" id="UP001370348">
    <property type="component" value="Chromosome"/>
</dbReference>
<dbReference type="Gene3D" id="2.60.120.10">
    <property type="entry name" value="Jelly Rolls"/>
    <property type="match status" value="1"/>
</dbReference>
<evidence type="ECO:0000313" key="3">
    <source>
        <dbReference type="Proteomes" id="UP001370348"/>
    </source>
</evidence>
<feature type="region of interest" description="Disordered" evidence="1">
    <location>
        <begin position="259"/>
        <end position="284"/>
    </location>
</feature>
<feature type="region of interest" description="Disordered" evidence="1">
    <location>
        <begin position="44"/>
        <end position="63"/>
    </location>
</feature>
<dbReference type="InterPro" id="IPR014710">
    <property type="entry name" value="RmlC-like_jellyroll"/>
</dbReference>
<dbReference type="InterPro" id="IPR011051">
    <property type="entry name" value="RmlC_Cupin_sf"/>
</dbReference>
<feature type="compositionally biased region" description="Basic and acidic residues" evidence="1">
    <location>
        <begin position="259"/>
        <end position="270"/>
    </location>
</feature>
<accession>A0ABZ2LKW5</accession>
<reference evidence="2 3" key="1">
    <citation type="submission" date="2021-12" db="EMBL/GenBank/DDBJ databases">
        <title>Discovery of the Pendulisporaceae a myxobacterial family with distinct sporulation behavior and unique specialized metabolism.</title>
        <authorList>
            <person name="Garcia R."/>
            <person name="Popoff A."/>
            <person name="Bader C.D."/>
            <person name="Loehr J."/>
            <person name="Walesch S."/>
            <person name="Walt C."/>
            <person name="Boldt J."/>
            <person name="Bunk B."/>
            <person name="Haeckl F.J.F.P.J."/>
            <person name="Gunesch A.P."/>
            <person name="Birkelbach J."/>
            <person name="Nuebel U."/>
            <person name="Pietschmann T."/>
            <person name="Bach T."/>
            <person name="Mueller R."/>
        </authorList>
    </citation>
    <scope>NUCLEOTIDE SEQUENCE [LARGE SCALE GENOMIC DNA]</scope>
    <source>
        <strain evidence="2 3">MSr11954</strain>
    </source>
</reference>
<evidence type="ECO:0008006" key="4">
    <source>
        <dbReference type="Google" id="ProtNLM"/>
    </source>
</evidence>
<evidence type="ECO:0000256" key="1">
    <source>
        <dbReference type="SAM" id="MobiDB-lite"/>
    </source>
</evidence>
<organism evidence="2 3">
    <name type="scientific">Pendulispora albinea</name>
    <dbReference type="NCBI Taxonomy" id="2741071"/>
    <lineage>
        <taxon>Bacteria</taxon>
        <taxon>Pseudomonadati</taxon>
        <taxon>Myxococcota</taxon>
        <taxon>Myxococcia</taxon>
        <taxon>Myxococcales</taxon>
        <taxon>Sorangiineae</taxon>
        <taxon>Pendulisporaceae</taxon>
        <taxon>Pendulispora</taxon>
    </lineage>
</organism>
<gene>
    <name evidence="2" type="ORF">LZC94_27395</name>
</gene>
<dbReference type="SUPFAM" id="SSF51182">
    <property type="entry name" value="RmlC-like cupins"/>
    <property type="match status" value="1"/>
</dbReference>
<dbReference type="EMBL" id="CP089984">
    <property type="protein sequence ID" value="WXB11574.1"/>
    <property type="molecule type" value="Genomic_DNA"/>
</dbReference>
<keyword evidence="3" id="KW-1185">Reference proteome</keyword>
<name>A0ABZ2LKW5_9BACT</name>
<evidence type="ECO:0000313" key="2">
    <source>
        <dbReference type="EMBL" id="WXB11574.1"/>
    </source>
</evidence>